<dbReference type="InterPro" id="IPR051678">
    <property type="entry name" value="AGP_Transferase"/>
</dbReference>
<feature type="domain" description="Aminoglycoside phosphotransferase" evidence="1">
    <location>
        <begin position="53"/>
        <end position="256"/>
    </location>
</feature>
<evidence type="ECO:0000259" key="1">
    <source>
        <dbReference type="Pfam" id="PF01636"/>
    </source>
</evidence>
<dbReference type="InterPro" id="IPR011009">
    <property type="entry name" value="Kinase-like_dom_sf"/>
</dbReference>
<dbReference type="Pfam" id="PF01636">
    <property type="entry name" value="APH"/>
    <property type="match status" value="1"/>
</dbReference>
<protein>
    <recommendedName>
        <fullName evidence="1">Aminoglycoside phosphotransferase domain-containing protein</fullName>
    </recommendedName>
</protein>
<comment type="caution">
    <text evidence="2">The sequence shown here is derived from an EMBL/GenBank/DDBJ whole genome shotgun (WGS) entry which is preliminary data.</text>
</comment>
<reference evidence="3" key="1">
    <citation type="submission" date="2019-06" db="EMBL/GenBank/DDBJ databases">
        <authorList>
            <person name="Broberg M."/>
        </authorList>
    </citation>
    <scope>NUCLEOTIDE SEQUENCE [LARGE SCALE GENOMIC DNA]</scope>
</reference>
<evidence type="ECO:0000313" key="3">
    <source>
        <dbReference type="Proteomes" id="UP000775872"/>
    </source>
</evidence>
<gene>
    <name evidence="2" type="ORF">CSOL1703_00013478</name>
</gene>
<dbReference type="PANTHER" id="PTHR21310">
    <property type="entry name" value="AMINOGLYCOSIDE PHOSPHOTRANSFERASE-RELATED-RELATED"/>
    <property type="match status" value="1"/>
</dbReference>
<sequence>MVPFIADAALLPSPLPTTEAIALSEDVLKEYPGRRIVRIGEFVIKYGFYVSLNEGHTMRFLKQHSTVPIPEVYALYSTPTENVHMPTNYIIMENVPGESLQSCWCTLGSEAKNKITDQLRGYFTQLRRIPHQGYFGVVGKRPFEDGMFWQLDDTESNDTNHKQSSGPFESEQQMIEAILSKYHLAYPEFRKCGFYKRHFPEIVGDSAPVFSHSDFQRKNVIIREDGVAVLIDWEAAGWYPAFWEYAVAHFACDWRDDWYIWISRVLDEYPNHFVWVDTIFRELWS</sequence>
<organism evidence="2 3">
    <name type="scientific">Clonostachys solani</name>
    <dbReference type="NCBI Taxonomy" id="160281"/>
    <lineage>
        <taxon>Eukaryota</taxon>
        <taxon>Fungi</taxon>
        <taxon>Dikarya</taxon>
        <taxon>Ascomycota</taxon>
        <taxon>Pezizomycotina</taxon>
        <taxon>Sordariomycetes</taxon>
        <taxon>Hypocreomycetidae</taxon>
        <taxon>Hypocreales</taxon>
        <taxon>Bionectriaceae</taxon>
        <taxon>Clonostachys</taxon>
    </lineage>
</organism>
<dbReference type="Proteomes" id="UP000775872">
    <property type="component" value="Unassembled WGS sequence"/>
</dbReference>
<dbReference type="Gene3D" id="3.90.1200.10">
    <property type="match status" value="1"/>
</dbReference>
<reference evidence="2 3" key="2">
    <citation type="submission" date="2021-10" db="EMBL/GenBank/DDBJ databases">
        <authorList>
            <person name="Piombo E."/>
        </authorList>
    </citation>
    <scope>NUCLEOTIDE SEQUENCE [LARGE SCALE GENOMIC DNA]</scope>
</reference>
<keyword evidence="3" id="KW-1185">Reference proteome</keyword>
<dbReference type="AlphaFoldDB" id="A0A9N9Z1A3"/>
<dbReference type="CDD" id="cd05120">
    <property type="entry name" value="APH_ChoK_like"/>
    <property type="match status" value="1"/>
</dbReference>
<dbReference type="PANTHER" id="PTHR21310:SF48">
    <property type="entry name" value="AMINOGLYCOSIDE PHOSPHOTRANSFERASE DOMAIN-CONTAINING PROTEIN"/>
    <property type="match status" value="1"/>
</dbReference>
<evidence type="ECO:0000313" key="2">
    <source>
        <dbReference type="EMBL" id="CAH0047239.1"/>
    </source>
</evidence>
<dbReference type="InterPro" id="IPR002575">
    <property type="entry name" value="Aminoglycoside_PTrfase"/>
</dbReference>
<dbReference type="SUPFAM" id="SSF56112">
    <property type="entry name" value="Protein kinase-like (PK-like)"/>
    <property type="match status" value="1"/>
</dbReference>
<dbReference type="OrthoDB" id="4913714at2759"/>
<dbReference type="EMBL" id="CABFOC020000018">
    <property type="protein sequence ID" value="CAH0047239.1"/>
    <property type="molecule type" value="Genomic_DNA"/>
</dbReference>
<name>A0A9N9Z1A3_9HYPO</name>
<accession>A0A9N9Z1A3</accession>
<proteinExistence type="predicted"/>